<evidence type="ECO:0000313" key="2">
    <source>
        <dbReference type="Proteomes" id="UP000288051"/>
    </source>
</evidence>
<dbReference type="Proteomes" id="UP000288051">
    <property type="component" value="Unassembled WGS sequence"/>
</dbReference>
<reference evidence="1 2" key="1">
    <citation type="journal article" date="2019" name="Extremophiles">
        <title>Biogeography of thermophiles and predominance of Thermus scotoductus in domestic water heaters.</title>
        <authorList>
            <person name="Wilpiszeski R.L."/>
            <person name="Zhang Z."/>
            <person name="House C.H."/>
        </authorList>
    </citation>
    <scope>NUCLEOTIDE SEQUENCE [LARGE SCALE GENOMIC DNA]</scope>
    <source>
        <strain evidence="1 2">24_S24</strain>
    </source>
</reference>
<comment type="caution">
    <text evidence="1">The sequence shown here is derived from an EMBL/GenBank/DDBJ whole genome shotgun (WGS) entry which is preliminary data.</text>
</comment>
<dbReference type="AlphaFoldDB" id="A0A430SHP4"/>
<evidence type="ECO:0000313" key="1">
    <source>
        <dbReference type="EMBL" id="RTH39797.1"/>
    </source>
</evidence>
<protein>
    <submittedName>
        <fullName evidence="1">Uncharacterized protein</fullName>
    </submittedName>
</protein>
<dbReference type="RefSeq" id="WP_172956870.1">
    <property type="nucleotide sequence ID" value="NZ_PELZ01000027.1"/>
</dbReference>
<accession>A0A430SHP4</accession>
<sequence>WEVGLEARVAGMRYLLLLPAVEAGDWLEAAGKGLAFPEEVRVWWPGKPPTTATGWKEAQDALGVRVGVDYF</sequence>
<feature type="non-terminal residue" evidence="1">
    <location>
        <position position="1"/>
    </location>
</feature>
<proteinExistence type="predicted"/>
<organism evidence="1 2">
    <name type="scientific">Thermus scotoductus</name>
    <dbReference type="NCBI Taxonomy" id="37636"/>
    <lineage>
        <taxon>Bacteria</taxon>
        <taxon>Thermotogati</taxon>
        <taxon>Deinococcota</taxon>
        <taxon>Deinococci</taxon>
        <taxon>Thermales</taxon>
        <taxon>Thermaceae</taxon>
        <taxon>Thermus</taxon>
    </lineage>
</organism>
<name>A0A430SHP4_THESC</name>
<dbReference type="EMBL" id="PELZ01000027">
    <property type="protein sequence ID" value="RTH39797.1"/>
    <property type="molecule type" value="Genomic_DNA"/>
</dbReference>
<gene>
    <name evidence="1" type="ORF">CSW37_01310</name>
</gene>